<dbReference type="AlphaFoldDB" id="A0A317E5S7"/>
<evidence type="ECO:0000313" key="2">
    <source>
        <dbReference type="EMBL" id="PWR21550.1"/>
    </source>
</evidence>
<accession>A0A317E5S7</accession>
<gene>
    <name evidence="2" type="ORF">DKG75_05965</name>
</gene>
<keyword evidence="3" id="KW-1185">Reference proteome</keyword>
<reference evidence="3" key="1">
    <citation type="submission" date="2018-05" db="EMBL/GenBank/DDBJ databases">
        <title>Zavarzinia sp. HR-AS.</title>
        <authorList>
            <person name="Lee Y."/>
            <person name="Jeon C.O."/>
        </authorList>
    </citation>
    <scope>NUCLEOTIDE SEQUENCE [LARGE SCALE GENOMIC DNA]</scope>
    <source>
        <strain evidence="3">DSM 1231</strain>
    </source>
</reference>
<dbReference type="Proteomes" id="UP000246077">
    <property type="component" value="Unassembled WGS sequence"/>
</dbReference>
<evidence type="ECO:0000256" key="1">
    <source>
        <dbReference type="SAM" id="SignalP"/>
    </source>
</evidence>
<protein>
    <recommendedName>
        <fullName evidence="4">Transglutaminase</fullName>
    </recommendedName>
</protein>
<feature type="signal peptide" evidence="1">
    <location>
        <begin position="1"/>
        <end position="28"/>
    </location>
</feature>
<dbReference type="OrthoDB" id="5401788at2"/>
<proteinExistence type="predicted"/>
<feature type="chain" id="PRO_5016244232" description="Transglutaminase" evidence="1">
    <location>
        <begin position="29"/>
        <end position="206"/>
    </location>
</feature>
<dbReference type="EMBL" id="QGLF01000002">
    <property type="protein sequence ID" value="PWR21550.1"/>
    <property type="molecule type" value="Genomic_DNA"/>
</dbReference>
<comment type="caution">
    <text evidence="2">The sequence shown here is derived from an EMBL/GenBank/DDBJ whole genome shotgun (WGS) entry which is preliminary data.</text>
</comment>
<keyword evidence="1" id="KW-0732">Signal</keyword>
<sequence>MFSPLRTAILLLLQASCILMATVAVARADEVLVEGPIAAAPEGFAAACFEMPELCDIPSPTAITGKPIDFTVADDVNYTVNRQTRYVSDQVKFGQEDYWSPSNGSGDCEDIALAKMKLMISKGYDRSAMRLALVYGLKSGTHAVLVVTIENTDYVLDNMTNKMVTWDASGYSFTAIQSRANPLVWVNVDIVKSFAAMRRPNFANAS</sequence>
<dbReference type="Pfam" id="PF06035">
    <property type="entry name" value="Peptidase_C93"/>
    <property type="match status" value="1"/>
</dbReference>
<dbReference type="PANTHER" id="PTHR39327">
    <property type="match status" value="1"/>
</dbReference>
<dbReference type="Gene3D" id="3.10.620.30">
    <property type="match status" value="1"/>
</dbReference>
<dbReference type="PANTHER" id="PTHR39327:SF1">
    <property type="entry name" value="BLR5470 PROTEIN"/>
    <property type="match status" value="1"/>
</dbReference>
<dbReference type="RefSeq" id="WP_109920195.1">
    <property type="nucleotide sequence ID" value="NZ_QGLF01000002.1"/>
</dbReference>
<organism evidence="2 3">
    <name type="scientific">Zavarzinia compransoris</name>
    <dbReference type="NCBI Taxonomy" id="1264899"/>
    <lineage>
        <taxon>Bacteria</taxon>
        <taxon>Pseudomonadati</taxon>
        <taxon>Pseudomonadota</taxon>
        <taxon>Alphaproteobacteria</taxon>
        <taxon>Rhodospirillales</taxon>
        <taxon>Zavarziniaceae</taxon>
        <taxon>Zavarzinia</taxon>
    </lineage>
</organism>
<name>A0A317E5S7_9PROT</name>
<evidence type="ECO:0000313" key="3">
    <source>
        <dbReference type="Proteomes" id="UP000246077"/>
    </source>
</evidence>
<dbReference type="InterPro" id="IPR010319">
    <property type="entry name" value="Transglutaminase-like_Cys_pept"/>
</dbReference>
<evidence type="ECO:0008006" key="4">
    <source>
        <dbReference type="Google" id="ProtNLM"/>
    </source>
</evidence>